<dbReference type="GO" id="GO:0034703">
    <property type="term" value="C:cation channel complex"/>
    <property type="evidence" value="ECO:0007669"/>
    <property type="project" value="UniProtKB-ARBA"/>
</dbReference>
<feature type="compositionally biased region" description="Basic and acidic residues" evidence="13">
    <location>
        <begin position="51"/>
        <end position="61"/>
    </location>
</feature>
<evidence type="ECO:0000256" key="1">
    <source>
        <dbReference type="ARBA" id="ARBA00004141"/>
    </source>
</evidence>
<dbReference type="Pfam" id="PF12796">
    <property type="entry name" value="Ank_2"/>
    <property type="match status" value="2"/>
</dbReference>
<dbReference type="PANTHER" id="PTHR47143">
    <property type="entry name" value="TRANSIENT RECEPTOR POTENTIAL CATION CHANNEL PROTEIN PAINLESS"/>
    <property type="match status" value="1"/>
</dbReference>
<keyword evidence="8" id="KW-0406">Ion transport</keyword>
<dbReference type="EMBL" id="JQDR03003778">
    <property type="protein sequence ID" value="KAA0202351.1"/>
    <property type="molecule type" value="Genomic_DNA"/>
</dbReference>
<reference evidence="16" key="2">
    <citation type="journal article" date="2018" name="Environ. Sci. Technol.">
        <title>The Toxicogenome of Hyalella azteca: A Model for Sediment Ecotoxicology and Evolutionary Toxicology.</title>
        <authorList>
            <person name="Poynton H.C."/>
            <person name="Hasenbein S."/>
            <person name="Benoit J.B."/>
            <person name="Sepulveda M.S."/>
            <person name="Poelchau M.F."/>
            <person name="Hughes D.S.T."/>
            <person name="Murali S.C."/>
            <person name="Chen S."/>
            <person name="Glastad K.M."/>
            <person name="Goodisman M.A.D."/>
            <person name="Werren J.H."/>
            <person name="Vineis J.H."/>
            <person name="Bowen J.L."/>
            <person name="Friedrich M."/>
            <person name="Jones J."/>
            <person name="Robertson H.M."/>
            <person name="Feyereisen R."/>
            <person name="Mechler-Hickson A."/>
            <person name="Mathers N."/>
            <person name="Lee C.E."/>
            <person name="Colbourne J.K."/>
            <person name="Biales A."/>
            <person name="Johnston J.S."/>
            <person name="Wellborn G.A."/>
            <person name="Rosendale A.J."/>
            <person name="Cridge A.G."/>
            <person name="Munoz-Torres M.C."/>
            <person name="Bain P.A."/>
            <person name="Manny A.R."/>
            <person name="Major K.M."/>
            <person name="Lambert F.N."/>
            <person name="Vulpe C.D."/>
            <person name="Tuck P."/>
            <person name="Blalock B.J."/>
            <person name="Lin Y.Y."/>
            <person name="Smith M.E."/>
            <person name="Ochoa-Acuna H."/>
            <person name="Chen M.M."/>
            <person name="Childers C.P."/>
            <person name="Qu J."/>
            <person name="Dugan S."/>
            <person name="Lee S.L."/>
            <person name="Chao H."/>
            <person name="Dinh H."/>
            <person name="Han Y."/>
            <person name="Doddapaneni H."/>
            <person name="Worley K.C."/>
            <person name="Muzny D.M."/>
            <person name="Gibbs R.A."/>
            <person name="Richards S."/>
        </authorList>
    </citation>
    <scope>NUCLEOTIDE SEQUENCE</scope>
    <source>
        <strain evidence="16">HAZT.00-mixed</strain>
        <tissue evidence="16">Whole organism</tissue>
    </source>
</reference>
<keyword evidence="10" id="KW-0325">Glycoprotein</keyword>
<gene>
    <name evidence="16" type="ORF">HAZT_HAZT010949</name>
</gene>
<feature type="region of interest" description="Disordered" evidence="13">
    <location>
        <begin position="29"/>
        <end position="104"/>
    </location>
</feature>
<dbReference type="GO" id="GO:0005216">
    <property type="term" value="F:monoatomic ion channel activity"/>
    <property type="evidence" value="ECO:0007669"/>
    <property type="project" value="InterPro"/>
</dbReference>
<dbReference type="PROSITE" id="PS50297">
    <property type="entry name" value="ANK_REP_REGION"/>
    <property type="match status" value="7"/>
</dbReference>
<evidence type="ECO:0000256" key="12">
    <source>
        <dbReference type="PROSITE-ProRule" id="PRU00023"/>
    </source>
</evidence>
<evidence type="ECO:0000256" key="6">
    <source>
        <dbReference type="ARBA" id="ARBA00022989"/>
    </source>
</evidence>
<dbReference type="OrthoDB" id="7464126at2759"/>
<keyword evidence="7 12" id="KW-0040">ANK repeat</keyword>
<feature type="repeat" description="ANK" evidence="12">
    <location>
        <begin position="429"/>
        <end position="463"/>
    </location>
</feature>
<feature type="repeat" description="ANK" evidence="12">
    <location>
        <begin position="329"/>
        <end position="361"/>
    </location>
</feature>
<evidence type="ECO:0000313" key="16">
    <source>
        <dbReference type="EMBL" id="KAA0202351.1"/>
    </source>
</evidence>
<evidence type="ECO:0000256" key="7">
    <source>
        <dbReference type="ARBA" id="ARBA00023043"/>
    </source>
</evidence>
<dbReference type="Pfam" id="PF00023">
    <property type="entry name" value="Ank"/>
    <property type="match status" value="2"/>
</dbReference>
<feature type="transmembrane region" description="Helical" evidence="14">
    <location>
        <begin position="759"/>
        <end position="785"/>
    </location>
</feature>
<dbReference type="Proteomes" id="UP000711488">
    <property type="component" value="Unassembled WGS sequence"/>
</dbReference>
<dbReference type="SMART" id="SM00248">
    <property type="entry name" value="ANK"/>
    <property type="match status" value="9"/>
</dbReference>
<feature type="domain" description="Ion transport" evidence="15">
    <location>
        <begin position="693"/>
        <end position="890"/>
    </location>
</feature>
<proteinExistence type="predicted"/>
<accession>A0A6A0HAV7</accession>
<sequence length="1059" mass="118185">MTNVFQTVETTRDPQKVDGYVDCDVERKTDAPSYGLRVPRSRSDISFGNNEPRDRWPDLDKVLSSVNSKPTSHASQNGPVNQPDRSTGAKKASTEPQSMRRVSKRTQWLAASCSSISSESSEHEDLACEMGHQACSSASNGKDHAKLTRERRLRALRDKLSSKGQTFESLELLSTNKRNELASLLRTRRSRVVLDVCLLWACVYDVELISYFLKLGANPDAADAEGFSALHLAAENGDAQSIVKLVNAGAQVTGPSIWDNKKEVTPMMLAARVGRIETLRELINADADVNTGLNTGKEVALHYAVRARSIECVKLLLESSAVPNPSTLYSETPLHVAVGEGYEELVAVLLEAGADVRASRGITKMAALHIAAQEGNVRIVKRLLDAGADPKQTNSRGQTPLHLGARSQSADTVQELLRHKADPNARDQDGKTPLHAGIFKGSRCYECLELLIQANADPNAADFAGYTPLHLAALNESSYCVQMFLKKGGDVSAKTKGGLSALNIILRKTPTGLYHLQEVLDAAIDHDDRDPHRDPETQTQLDFSVFRGAKGREPECRLLTCFMNEGQRLLLKHPLCESFLQLKWQRVRMFFIINIIFYTILTLAITLYTLQSFTSQPMCPSLSHEARVDPIPTAYPTTHQPKVEVPMNAPSQHPAASLNSSNLTATRMLFIVNFRVGQTTTEEIAKCLMVVKEILTVVIWIMTAALTTKELVQLLDSPRTYLSTLDNFLVWPIIIFTYSLTISGYYAETRSDWEYHAAAYLILFTWIELLLLIGRFPLFGLYIQMFAQGTKNLGKFLLAYMCFINAFSLSFGVLFHNHDPFKNILLRLLQTIVMMTGELEYDERFFKSEQILYPGTAHVIFAMFLIFGTVILMNLLVGLAVSDIQGLQQSAGLDRLVRQTQLIASLENIFFSRWLSMALPSGMLVMVRDRILLLPSHYGGVLSVSPKNVNGFKLSHDLLESIRRVATYRNHRTWRRTAFANFRSISQATQYGHGSQEKDTARGIEAVHCGLELLIREADDSKKESRLIKESLATVVAQLEKILSKRKDQETDVRRRESC</sequence>
<feature type="transmembrane region" description="Helical" evidence="14">
    <location>
        <begin position="589"/>
        <end position="610"/>
    </location>
</feature>
<keyword evidence="6 14" id="KW-1133">Transmembrane helix</keyword>
<evidence type="ECO:0000256" key="3">
    <source>
        <dbReference type="ARBA" id="ARBA00022606"/>
    </source>
</evidence>
<evidence type="ECO:0000256" key="8">
    <source>
        <dbReference type="ARBA" id="ARBA00023065"/>
    </source>
</evidence>
<dbReference type="InterPro" id="IPR002110">
    <property type="entry name" value="Ankyrin_rpt"/>
</dbReference>
<evidence type="ECO:0000256" key="5">
    <source>
        <dbReference type="ARBA" id="ARBA00022737"/>
    </source>
</evidence>
<dbReference type="InterPro" id="IPR036770">
    <property type="entry name" value="Ankyrin_rpt-contain_sf"/>
</dbReference>
<comment type="caution">
    <text evidence="16">The sequence shown here is derived from an EMBL/GenBank/DDBJ whole genome shotgun (WGS) entry which is preliminary data.</text>
</comment>
<evidence type="ECO:0000256" key="14">
    <source>
        <dbReference type="SAM" id="Phobius"/>
    </source>
</evidence>
<evidence type="ECO:0000256" key="2">
    <source>
        <dbReference type="ARBA" id="ARBA00022448"/>
    </source>
</evidence>
<dbReference type="PROSITE" id="PS50088">
    <property type="entry name" value="ANK_REPEAT"/>
    <property type="match status" value="7"/>
</dbReference>
<dbReference type="PANTHER" id="PTHR47143:SF1">
    <property type="entry name" value="ION_TRANS DOMAIN-CONTAINING PROTEIN"/>
    <property type="match status" value="1"/>
</dbReference>
<keyword evidence="9 14" id="KW-0472">Membrane</keyword>
<evidence type="ECO:0000256" key="11">
    <source>
        <dbReference type="ARBA" id="ARBA00023303"/>
    </source>
</evidence>
<dbReference type="Gene3D" id="1.25.40.20">
    <property type="entry name" value="Ankyrin repeat-containing domain"/>
    <property type="match status" value="3"/>
</dbReference>
<keyword evidence="11" id="KW-0407">Ion channel</keyword>
<feature type="transmembrane region" description="Helical" evidence="14">
    <location>
        <begin position="728"/>
        <end position="747"/>
    </location>
</feature>
<evidence type="ECO:0000256" key="9">
    <source>
        <dbReference type="ARBA" id="ARBA00023136"/>
    </source>
</evidence>
<dbReference type="Pfam" id="PF00520">
    <property type="entry name" value="Ion_trans"/>
    <property type="match status" value="1"/>
</dbReference>
<dbReference type="AlphaFoldDB" id="A0A6A0HAV7"/>
<dbReference type="SUPFAM" id="SSF48403">
    <property type="entry name" value="Ankyrin repeat"/>
    <property type="match status" value="1"/>
</dbReference>
<feature type="compositionally biased region" description="Polar residues" evidence="13">
    <location>
        <begin position="64"/>
        <end position="85"/>
    </location>
</feature>
<keyword evidence="5" id="KW-0677">Repeat</keyword>
<protein>
    <recommendedName>
        <fullName evidence="15">Ion transport domain-containing protein</fullName>
    </recommendedName>
</protein>
<evidence type="ECO:0000259" key="15">
    <source>
        <dbReference type="Pfam" id="PF00520"/>
    </source>
</evidence>
<comment type="subcellular location">
    <subcellularLocation>
        <location evidence="1">Membrane</location>
        <topology evidence="1">Multi-pass membrane protein</topology>
    </subcellularLocation>
</comment>
<dbReference type="InterPro" id="IPR005821">
    <property type="entry name" value="Ion_trans_dom"/>
</dbReference>
<feature type="repeat" description="ANK" evidence="12">
    <location>
        <begin position="396"/>
        <end position="428"/>
    </location>
</feature>
<keyword evidence="2" id="KW-0813">Transport</keyword>
<keyword evidence="4 14" id="KW-0812">Transmembrane</keyword>
<dbReference type="InterPro" id="IPR052076">
    <property type="entry name" value="TRP_cation_channel"/>
</dbReference>
<organism evidence="16">
    <name type="scientific">Hyalella azteca</name>
    <name type="common">Amphipod</name>
    <dbReference type="NCBI Taxonomy" id="294128"/>
    <lineage>
        <taxon>Eukaryota</taxon>
        <taxon>Metazoa</taxon>
        <taxon>Ecdysozoa</taxon>
        <taxon>Arthropoda</taxon>
        <taxon>Crustacea</taxon>
        <taxon>Multicrustacea</taxon>
        <taxon>Malacostraca</taxon>
        <taxon>Eumalacostraca</taxon>
        <taxon>Peracarida</taxon>
        <taxon>Amphipoda</taxon>
        <taxon>Senticaudata</taxon>
        <taxon>Talitrida</taxon>
        <taxon>Talitroidea</taxon>
        <taxon>Hyalellidae</taxon>
        <taxon>Hyalella</taxon>
    </lineage>
</organism>
<feature type="repeat" description="ANK" evidence="12">
    <location>
        <begin position="363"/>
        <end position="395"/>
    </location>
</feature>
<dbReference type="Gene3D" id="1.10.287.70">
    <property type="match status" value="1"/>
</dbReference>
<feature type="repeat" description="ANK" evidence="12">
    <location>
        <begin position="464"/>
        <end position="496"/>
    </location>
</feature>
<evidence type="ECO:0000256" key="13">
    <source>
        <dbReference type="SAM" id="MobiDB-lite"/>
    </source>
</evidence>
<evidence type="ECO:0000256" key="10">
    <source>
        <dbReference type="ARBA" id="ARBA00023180"/>
    </source>
</evidence>
<feature type="transmembrane region" description="Helical" evidence="14">
    <location>
        <begin position="859"/>
        <end position="882"/>
    </location>
</feature>
<feature type="repeat" description="ANK" evidence="12">
    <location>
        <begin position="262"/>
        <end position="294"/>
    </location>
</feature>
<evidence type="ECO:0000256" key="4">
    <source>
        <dbReference type="ARBA" id="ARBA00022692"/>
    </source>
</evidence>
<feature type="transmembrane region" description="Helical" evidence="14">
    <location>
        <begin position="797"/>
        <end position="815"/>
    </location>
</feature>
<reference evidence="16" key="3">
    <citation type="submission" date="2019-06" db="EMBL/GenBank/DDBJ databases">
        <authorList>
            <person name="Poynton C."/>
            <person name="Hasenbein S."/>
            <person name="Benoit J.B."/>
            <person name="Sepulveda M.S."/>
            <person name="Poelchau M.F."/>
            <person name="Murali S.C."/>
            <person name="Chen S."/>
            <person name="Glastad K.M."/>
            <person name="Werren J.H."/>
            <person name="Vineis J.H."/>
            <person name="Bowen J.L."/>
            <person name="Friedrich M."/>
            <person name="Jones J."/>
            <person name="Robertson H.M."/>
            <person name="Feyereisen R."/>
            <person name="Mechler-Hickson A."/>
            <person name="Mathers N."/>
            <person name="Lee C.E."/>
            <person name="Colbourne J.K."/>
            <person name="Biales A."/>
            <person name="Johnston J.S."/>
            <person name="Wellborn G.A."/>
            <person name="Rosendale A.J."/>
            <person name="Cridge A.G."/>
            <person name="Munoz-Torres M.C."/>
            <person name="Bain P.A."/>
            <person name="Manny A.R."/>
            <person name="Major K.M."/>
            <person name="Lambert F.N."/>
            <person name="Vulpe C.D."/>
            <person name="Tuck P."/>
            <person name="Blalock B.J."/>
            <person name="Lin Y.-Y."/>
            <person name="Smith M.E."/>
            <person name="Ochoa-Acuna H."/>
            <person name="Chen M.-J.M."/>
            <person name="Childers C.P."/>
            <person name="Qu J."/>
            <person name="Dugan S."/>
            <person name="Lee S.L."/>
            <person name="Chao H."/>
            <person name="Dinh H."/>
            <person name="Han Y."/>
            <person name="Doddapaneni H."/>
            <person name="Worley K.C."/>
            <person name="Muzny D.M."/>
            <person name="Gibbs R.A."/>
            <person name="Richards S."/>
        </authorList>
    </citation>
    <scope>NUCLEOTIDE SEQUENCE</scope>
    <source>
        <strain evidence="16">HAZT.00-mixed</strain>
        <tissue evidence="16">Whole organism</tissue>
    </source>
</reference>
<name>A0A6A0HAV7_HYAAZ</name>
<feature type="repeat" description="ANK" evidence="12">
    <location>
        <begin position="225"/>
        <end position="257"/>
    </location>
</feature>
<keyword evidence="3" id="KW-0716">Sensory transduction</keyword>
<reference evidence="16" key="1">
    <citation type="submission" date="2014-08" db="EMBL/GenBank/DDBJ databases">
        <authorList>
            <person name="Murali S."/>
            <person name="Richards S."/>
            <person name="Bandaranaike D."/>
            <person name="Bellair M."/>
            <person name="Blankenburg K."/>
            <person name="Chao H."/>
            <person name="Dinh H."/>
            <person name="Doddapaneni H."/>
            <person name="Dugan-Rocha S."/>
            <person name="Elkadiri S."/>
            <person name="Gnanaolivu R."/>
            <person name="Hughes D."/>
            <person name="Lee S."/>
            <person name="Li M."/>
            <person name="Ming W."/>
            <person name="Munidasa M."/>
            <person name="Muniz J."/>
            <person name="Nguyen L."/>
            <person name="Osuji N."/>
            <person name="Pu L.-L."/>
            <person name="Puazo M."/>
            <person name="Skinner E."/>
            <person name="Qu C."/>
            <person name="Quiroz J."/>
            <person name="Raj R."/>
            <person name="Weissenberger G."/>
            <person name="Xin Y."/>
            <person name="Zou X."/>
            <person name="Han Y."/>
            <person name="Worley K."/>
            <person name="Muzny D."/>
            <person name="Gibbs R."/>
        </authorList>
    </citation>
    <scope>NUCLEOTIDE SEQUENCE</scope>
    <source>
        <strain evidence="16">HAZT.00-mixed</strain>
        <tissue evidence="16">Whole organism</tissue>
    </source>
</reference>